<reference evidence="1" key="1">
    <citation type="submission" date="2019-02" db="EMBL/GenBank/DDBJ databases">
        <authorList>
            <person name="Gruber-Vodicka R. H."/>
            <person name="Seah K. B. B."/>
        </authorList>
    </citation>
    <scope>NUCLEOTIDE SEQUENCE</scope>
    <source>
        <strain evidence="1">BECK_S1320</strain>
    </source>
</reference>
<evidence type="ECO:0000313" key="1">
    <source>
        <dbReference type="EMBL" id="VFK50241.1"/>
    </source>
</evidence>
<dbReference type="EMBL" id="CAADFU010000357">
    <property type="protein sequence ID" value="VFK50241.1"/>
    <property type="molecule type" value="Genomic_DNA"/>
</dbReference>
<accession>A0A450Z8V5</accession>
<protein>
    <recommendedName>
        <fullName evidence="2">Reverse transcriptase (RNA-dependent DNA polymerase)</fullName>
    </recommendedName>
</protein>
<dbReference type="AlphaFoldDB" id="A0A450Z8V5"/>
<name>A0A450Z8V5_9GAMM</name>
<evidence type="ECO:0008006" key="2">
    <source>
        <dbReference type="Google" id="ProtNLM"/>
    </source>
</evidence>
<sequence>MRKAFKNVRRNRGAAGIDKVSIQMFEVNLEENLDSLMRDLKTRGKFQPKPLRRVLIPKGKGKTRPLGIGVCQHSCPVMFTIVYQVFPP</sequence>
<gene>
    <name evidence="1" type="ORF">BECKSD772E_GA0070983_13571</name>
</gene>
<organism evidence="1">
    <name type="scientific">Candidatus Kentrum sp. SD</name>
    <dbReference type="NCBI Taxonomy" id="2126332"/>
    <lineage>
        <taxon>Bacteria</taxon>
        <taxon>Pseudomonadati</taxon>
        <taxon>Pseudomonadota</taxon>
        <taxon>Gammaproteobacteria</taxon>
        <taxon>Candidatus Kentrum</taxon>
    </lineage>
</organism>
<proteinExistence type="predicted"/>